<proteinExistence type="predicted"/>
<dbReference type="EMBL" id="JANEYG010000018">
    <property type="protein sequence ID" value="KAJ8919432.1"/>
    <property type="molecule type" value="Genomic_DNA"/>
</dbReference>
<name>A0AAV8VZV5_9CUCU</name>
<dbReference type="Proteomes" id="UP001159042">
    <property type="component" value="Unassembled WGS sequence"/>
</dbReference>
<accession>A0AAV8VZV5</accession>
<evidence type="ECO:0000313" key="3">
    <source>
        <dbReference type="Proteomes" id="UP001159042"/>
    </source>
</evidence>
<keyword evidence="1" id="KW-1133">Transmembrane helix</keyword>
<feature type="transmembrane region" description="Helical" evidence="1">
    <location>
        <begin position="38"/>
        <end position="56"/>
    </location>
</feature>
<sequence>MILFEQNDGYNKTVLDEGSTFTGRSGKSSLFKGFLLSWFHPTVSIFAIFWLSSVFASSSNSRGYVICHVIGGGSKCRSRSG</sequence>
<reference evidence="2 3" key="1">
    <citation type="journal article" date="2023" name="Insect Mol. Biol.">
        <title>Genome sequencing provides insights into the evolution of gene families encoding plant cell wall-degrading enzymes in longhorned beetles.</title>
        <authorList>
            <person name="Shin N.R."/>
            <person name="Okamura Y."/>
            <person name="Kirsch R."/>
            <person name="Pauchet Y."/>
        </authorList>
    </citation>
    <scope>NUCLEOTIDE SEQUENCE [LARGE SCALE GENOMIC DNA]</scope>
    <source>
        <strain evidence="2">EAD_L_NR</strain>
    </source>
</reference>
<evidence type="ECO:0000313" key="2">
    <source>
        <dbReference type="EMBL" id="KAJ8919432.1"/>
    </source>
</evidence>
<organism evidence="2 3">
    <name type="scientific">Exocentrus adspersus</name>
    <dbReference type="NCBI Taxonomy" id="1586481"/>
    <lineage>
        <taxon>Eukaryota</taxon>
        <taxon>Metazoa</taxon>
        <taxon>Ecdysozoa</taxon>
        <taxon>Arthropoda</taxon>
        <taxon>Hexapoda</taxon>
        <taxon>Insecta</taxon>
        <taxon>Pterygota</taxon>
        <taxon>Neoptera</taxon>
        <taxon>Endopterygota</taxon>
        <taxon>Coleoptera</taxon>
        <taxon>Polyphaga</taxon>
        <taxon>Cucujiformia</taxon>
        <taxon>Chrysomeloidea</taxon>
        <taxon>Cerambycidae</taxon>
        <taxon>Lamiinae</taxon>
        <taxon>Acanthocinini</taxon>
        <taxon>Exocentrus</taxon>
    </lineage>
</organism>
<dbReference type="AlphaFoldDB" id="A0AAV8VZV5"/>
<protein>
    <submittedName>
        <fullName evidence="2">Uncharacterized protein</fullName>
    </submittedName>
</protein>
<evidence type="ECO:0000256" key="1">
    <source>
        <dbReference type="SAM" id="Phobius"/>
    </source>
</evidence>
<comment type="caution">
    <text evidence="2">The sequence shown here is derived from an EMBL/GenBank/DDBJ whole genome shotgun (WGS) entry which is preliminary data.</text>
</comment>
<keyword evidence="1" id="KW-0812">Transmembrane</keyword>
<keyword evidence="1" id="KW-0472">Membrane</keyword>
<gene>
    <name evidence="2" type="ORF">NQ315_016530</name>
</gene>
<keyword evidence="3" id="KW-1185">Reference proteome</keyword>